<accession>A0A540V559</accession>
<protein>
    <submittedName>
        <fullName evidence="1">DUF1353 domain-containing protein</fullName>
    </submittedName>
</protein>
<organism evidence="1 2">
    <name type="scientific">Spiribacter salinus</name>
    <dbReference type="NCBI Taxonomy" id="1335746"/>
    <lineage>
        <taxon>Bacteria</taxon>
        <taxon>Pseudomonadati</taxon>
        <taxon>Pseudomonadota</taxon>
        <taxon>Gammaproteobacteria</taxon>
        <taxon>Chromatiales</taxon>
        <taxon>Ectothiorhodospiraceae</taxon>
        <taxon>Spiribacter</taxon>
    </lineage>
</organism>
<reference evidence="1 2" key="1">
    <citation type="submission" date="2019-06" db="EMBL/GenBank/DDBJ databases">
        <title>Metagenome assembled Genome of Spiribacter salinus SL48-SHIP from the microbial mat of Salt Lake 48 (Novosibirsk region, Russia).</title>
        <authorList>
            <person name="Shipova A."/>
            <person name="Rozanov A.S."/>
            <person name="Bryanskaya A.V."/>
            <person name="Peltek S.E."/>
        </authorList>
    </citation>
    <scope>NUCLEOTIDE SEQUENCE [LARGE SCALE GENOMIC DNA]</scope>
    <source>
        <strain evidence="1">SL48-SHIP-2</strain>
    </source>
</reference>
<evidence type="ECO:0000313" key="2">
    <source>
        <dbReference type="Proteomes" id="UP000315400"/>
    </source>
</evidence>
<evidence type="ECO:0000313" key="1">
    <source>
        <dbReference type="EMBL" id="TQE91889.1"/>
    </source>
</evidence>
<sequence>MSRRFCNSYTPNEKARARFHDPLHILAHDLPIGQRPWELLEDMRYYSVLLHQVITVPKGYRTDFASVPRFFWRLIPPYGRYAKA</sequence>
<proteinExistence type="predicted"/>
<name>A0A540V559_9GAMM</name>
<dbReference type="InterPro" id="IPR010767">
    <property type="entry name" value="Phage_CGC-2007_Cje0229"/>
</dbReference>
<dbReference type="Pfam" id="PF07087">
    <property type="entry name" value="DUF1353"/>
    <property type="match status" value="1"/>
</dbReference>
<dbReference type="EMBL" id="VIFK01000678">
    <property type="protein sequence ID" value="TQE91889.1"/>
    <property type="molecule type" value="Genomic_DNA"/>
</dbReference>
<dbReference type="Proteomes" id="UP000315400">
    <property type="component" value="Unassembled WGS sequence"/>
</dbReference>
<feature type="non-terminal residue" evidence="1">
    <location>
        <position position="84"/>
    </location>
</feature>
<dbReference type="AlphaFoldDB" id="A0A540V559"/>
<comment type="caution">
    <text evidence="1">The sequence shown here is derived from an EMBL/GenBank/DDBJ whole genome shotgun (WGS) entry which is preliminary data.</text>
</comment>
<gene>
    <name evidence="1" type="ORF">FKY71_20065</name>
</gene>